<name>A0A9Q3IN46_9BASI</name>
<sequence>MKHVGEDNSISSLHVFHGNVDLPHSSHNYCVEELWDEEEEPEEIENMMKAFPSAYHHLDAFHKVKAEKLPPYCASDHHI</sequence>
<dbReference type="EMBL" id="AVOT02051282">
    <property type="protein sequence ID" value="MBW0546295.1"/>
    <property type="molecule type" value="Genomic_DNA"/>
</dbReference>
<comment type="caution">
    <text evidence="1">The sequence shown here is derived from an EMBL/GenBank/DDBJ whole genome shotgun (WGS) entry which is preliminary data.</text>
</comment>
<evidence type="ECO:0000313" key="1">
    <source>
        <dbReference type="EMBL" id="MBW0546295.1"/>
    </source>
</evidence>
<reference evidence="1" key="1">
    <citation type="submission" date="2021-03" db="EMBL/GenBank/DDBJ databases">
        <title>Draft genome sequence of rust myrtle Austropuccinia psidii MF-1, a brazilian biotype.</title>
        <authorList>
            <person name="Quecine M.C."/>
            <person name="Pachon D.M.R."/>
            <person name="Bonatelli M.L."/>
            <person name="Correr F.H."/>
            <person name="Franceschini L.M."/>
            <person name="Leite T.F."/>
            <person name="Margarido G.R.A."/>
            <person name="Almeida C.A."/>
            <person name="Ferrarezi J.A."/>
            <person name="Labate C.A."/>
        </authorList>
    </citation>
    <scope>NUCLEOTIDE SEQUENCE</scope>
    <source>
        <strain evidence="1">MF-1</strain>
    </source>
</reference>
<gene>
    <name evidence="1" type="ORF">O181_086010</name>
</gene>
<dbReference type="AlphaFoldDB" id="A0A9Q3IN46"/>
<keyword evidence="2" id="KW-1185">Reference proteome</keyword>
<protein>
    <submittedName>
        <fullName evidence="1">Uncharacterized protein</fullName>
    </submittedName>
</protein>
<proteinExistence type="predicted"/>
<organism evidence="1 2">
    <name type="scientific">Austropuccinia psidii MF-1</name>
    <dbReference type="NCBI Taxonomy" id="1389203"/>
    <lineage>
        <taxon>Eukaryota</taxon>
        <taxon>Fungi</taxon>
        <taxon>Dikarya</taxon>
        <taxon>Basidiomycota</taxon>
        <taxon>Pucciniomycotina</taxon>
        <taxon>Pucciniomycetes</taxon>
        <taxon>Pucciniales</taxon>
        <taxon>Sphaerophragmiaceae</taxon>
        <taxon>Austropuccinia</taxon>
    </lineage>
</organism>
<dbReference type="Proteomes" id="UP000765509">
    <property type="component" value="Unassembled WGS sequence"/>
</dbReference>
<evidence type="ECO:0000313" key="2">
    <source>
        <dbReference type="Proteomes" id="UP000765509"/>
    </source>
</evidence>
<accession>A0A9Q3IN46</accession>